<comment type="caution">
    <text evidence="1">The sequence shown here is derived from an EMBL/GenBank/DDBJ whole genome shotgun (WGS) entry which is preliminary data.</text>
</comment>
<dbReference type="EMBL" id="JACSPN010000035">
    <property type="protein sequence ID" value="MBE7702159.1"/>
    <property type="molecule type" value="Genomic_DNA"/>
</dbReference>
<proteinExistence type="predicted"/>
<evidence type="ECO:0000313" key="2">
    <source>
        <dbReference type="Proteomes" id="UP000822993"/>
    </source>
</evidence>
<dbReference type="RefSeq" id="WP_191805925.1">
    <property type="nucleotide sequence ID" value="NZ_JACSPN010000035.1"/>
</dbReference>
<accession>A0A9D5Z1D2</accession>
<gene>
    <name evidence="1" type="ORF">H9623_17860</name>
</gene>
<evidence type="ECO:0000313" key="1">
    <source>
        <dbReference type="EMBL" id="MBE7702159.1"/>
    </source>
</evidence>
<organism evidence="1 2">
    <name type="scientific">Oerskovia douganii</name>
    <dbReference type="NCBI Taxonomy" id="2762210"/>
    <lineage>
        <taxon>Bacteria</taxon>
        <taxon>Bacillati</taxon>
        <taxon>Actinomycetota</taxon>
        <taxon>Actinomycetes</taxon>
        <taxon>Micrococcales</taxon>
        <taxon>Cellulomonadaceae</taxon>
        <taxon>Oerskovia</taxon>
    </lineage>
</organism>
<name>A0A9D5Z1D2_9CELL</name>
<keyword evidence="2" id="KW-1185">Reference proteome</keyword>
<dbReference type="Proteomes" id="UP000822993">
    <property type="component" value="Unassembled WGS sequence"/>
</dbReference>
<sequence>MVDQVPLRAAARGIPMQAVGSRVVRPETALPVRAWIVTAQGRDIEVDGEAVAWTDRAVNVRYYDEHGREGFAWVWASAVVRRS</sequence>
<dbReference type="AlphaFoldDB" id="A0A9D5Z1D2"/>
<protein>
    <submittedName>
        <fullName evidence="1">Uncharacterized protein</fullName>
    </submittedName>
</protein>
<reference evidence="1 2" key="1">
    <citation type="submission" date="2020-08" db="EMBL/GenBank/DDBJ databases">
        <title>A Genomic Blueprint of the Chicken Gut Microbiome.</title>
        <authorList>
            <person name="Gilroy R."/>
            <person name="Ravi A."/>
            <person name="Getino M."/>
            <person name="Pursley I."/>
            <person name="Horton D.L."/>
            <person name="Alikhan N.-F."/>
            <person name="Baker D."/>
            <person name="Gharbi K."/>
            <person name="Hall N."/>
            <person name="Watson M."/>
            <person name="Adriaenssens E.M."/>
            <person name="Foster-Nyarko E."/>
            <person name="Jarju S."/>
            <person name="Secka A."/>
            <person name="Antonio M."/>
            <person name="Oren A."/>
            <person name="Chaudhuri R."/>
            <person name="La Ragione R.M."/>
            <person name="Hildebrand F."/>
            <person name="Pallen M.J."/>
        </authorList>
    </citation>
    <scope>NUCLEOTIDE SEQUENCE [LARGE SCALE GENOMIC DNA]</scope>
    <source>
        <strain evidence="1 2">Sa1BUA8</strain>
    </source>
</reference>